<gene>
    <name evidence="12" type="ORF">SAMN05216241_10813</name>
</gene>
<accession>A0A1G7SZ38</accession>
<dbReference type="RefSeq" id="WP_218119183.1">
    <property type="nucleotide sequence ID" value="NZ_FNCE01000008.1"/>
</dbReference>
<feature type="binding site" evidence="8">
    <location>
        <position position="207"/>
    </location>
    <ligand>
        <name>substrate</name>
    </ligand>
</feature>
<feature type="active site" evidence="7">
    <location>
        <position position="105"/>
    </location>
</feature>
<evidence type="ECO:0000256" key="2">
    <source>
        <dbReference type="ARBA" id="ARBA00022729"/>
    </source>
</evidence>
<evidence type="ECO:0000256" key="3">
    <source>
        <dbReference type="ARBA" id="ARBA00022801"/>
    </source>
</evidence>
<dbReference type="GO" id="GO:0009002">
    <property type="term" value="F:serine-type D-Ala-D-Ala carboxypeptidase activity"/>
    <property type="evidence" value="ECO:0007669"/>
    <property type="project" value="InterPro"/>
</dbReference>
<feature type="domain" description="Peptidase S11 D-alanyl-D-alanine carboxypeptidase A N-terminal" evidence="11">
    <location>
        <begin position="18"/>
        <end position="237"/>
    </location>
</feature>
<dbReference type="Gene3D" id="3.40.710.10">
    <property type="entry name" value="DD-peptidase/beta-lactamase superfamily"/>
    <property type="match status" value="1"/>
</dbReference>
<dbReference type="Pfam" id="PF00768">
    <property type="entry name" value="Peptidase_S11"/>
    <property type="match status" value="1"/>
</dbReference>
<dbReference type="STRING" id="1082479.SAMN05216241_10813"/>
<keyword evidence="12" id="KW-0121">Carboxypeptidase</keyword>
<feature type="active site" description="Acyl-ester intermediate" evidence="7">
    <location>
        <position position="45"/>
    </location>
</feature>
<dbReference type="AlphaFoldDB" id="A0A1G7SZ38"/>
<feature type="active site" description="Proton acceptor" evidence="7">
    <location>
        <position position="48"/>
    </location>
</feature>
<dbReference type="GO" id="GO:0008360">
    <property type="term" value="P:regulation of cell shape"/>
    <property type="evidence" value="ECO:0007669"/>
    <property type="project" value="UniProtKB-KW"/>
</dbReference>
<evidence type="ECO:0000256" key="5">
    <source>
        <dbReference type="ARBA" id="ARBA00022984"/>
    </source>
</evidence>
<keyword evidence="4" id="KW-0133">Cell shape</keyword>
<dbReference type="PANTHER" id="PTHR21581:SF6">
    <property type="entry name" value="TRAFFICKING PROTEIN PARTICLE COMPLEX SUBUNIT 12"/>
    <property type="match status" value="1"/>
</dbReference>
<dbReference type="GO" id="GO:0071555">
    <property type="term" value="P:cell wall organization"/>
    <property type="evidence" value="ECO:0007669"/>
    <property type="project" value="UniProtKB-KW"/>
</dbReference>
<dbReference type="Proteomes" id="UP000199415">
    <property type="component" value="Unassembled WGS sequence"/>
</dbReference>
<evidence type="ECO:0000256" key="10">
    <source>
        <dbReference type="SAM" id="MobiDB-lite"/>
    </source>
</evidence>
<dbReference type="PANTHER" id="PTHR21581">
    <property type="entry name" value="D-ALANYL-D-ALANINE CARBOXYPEPTIDASE"/>
    <property type="match status" value="1"/>
</dbReference>
<evidence type="ECO:0000256" key="4">
    <source>
        <dbReference type="ARBA" id="ARBA00022960"/>
    </source>
</evidence>
<dbReference type="GO" id="GO:0006508">
    <property type="term" value="P:proteolysis"/>
    <property type="evidence" value="ECO:0007669"/>
    <property type="project" value="InterPro"/>
</dbReference>
<keyword evidence="6" id="KW-0961">Cell wall biogenesis/degradation</keyword>
<keyword evidence="13" id="KW-1185">Reference proteome</keyword>
<dbReference type="InterPro" id="IPR018044">
    <property type="entry name" value="Peptidase_S11"/>
</dbReference>
<evidence type="ECO:0000259" key="11">
    <source>
        <dbReference type="Pfam" id="PF00768"/>
    </source>
</evidence>
<dbReference type="InterPro" id="IPR012338">
    <property type="entry name" value="Beta-lactam/transpept-like"/>
</dbReference>
<comment type="similarity">
    <text evidence="1 9">Belongs to the peptidase S11 family.</text>
</comment>
<keyword evidence="12" id="KW-0645">Protease</keyword>
<evidence type="ECO:0000313" key="13">
    <source>
        <dbReference type="Proteomes" id="UP000199415"/>
    </source>
</evidence>
<dbReference type="SUPFAM" id="SSF56601">
    <property type="entry name" value="beta-lactamase/transpeptidase-like"/>
    <property type="match status" value="1"/>
</dbReference>
<dbReference type="GO" id="GO:0009252">
    <property type="term" value="P:peptidoglycan biosynthetic process"/>
    <property type="evidence" value="ECO:0007669"/>
    <property type="project" value="UniProtKB-KW"/>
</dbReference>
<reference evidence="12 13" key="1">
    <citation type="submission" date="2016-10" db="EMBL/GenBank/DDBJ databases">
        <authorList>
            <person name="de Groot N.N."/>
        </authorList>
    </citation>
    <scope>NUCLEOTIDE SEQUENCE [LARGE SCALE GENOMIC DNA]</scope>
    <source>
        <strain evidence="12 13">DSM 25584</strain>
    </source>
</reference>
<evidence type="ECO:0000256" key="9">
    <source>
        <dbReference type="RuleBase" id="RU004016"/>
    </source>
</evidence>
<evidence type="ECO:0000256" key="6">
    <source>
        <dbReference type="ARBA" id="ARBA00023316"/>
    </source>
</evidence>
<evidence type="ECO:0000256" key="8">
    <source>
        <dbReference type="PIRSR" id="PIRSR618044-2"/>
    </source>
</evidence>
<name>A0A1G7SZ38_9PROT</name>
<keyword evidence="3" id="KW-0378">Hydrolase</keyword>
<evidence type="ECO:0000313" key="12">
    <source>
        <dbReference type="EMBL" id="SDG28315.1"/>
    </source>
</evidence>
<sequence>MLAVVAALVVSGSPARAGYASIVVDAETGEVLHAANSRARLYPASLTKMMTLYMTFEALKEGRLKLNEQLYVSRRAAGMTPTKLHLRAGETISVRNAILGVVTKSANDAAVVLAEALARSEFRFALKMTETARELGMRRTQFRNASGLPNRHQVTTARDMARLADALIDNFPHFYRYFQREAFTYDGHTYHNHNNLLDKYAGTDGIKTGYTSDAGFNLVASVERRGRRLIGVVMGGQSARSRDQHMMTLLDRAFAQVRERRNIEVVGPPSEKPSRSIRLASAEDAADNGASGMGDISQRDVPVPPDGGRPADVRREGRTFAHERGQWAVQVGAYSRAQPARLAAMKAAEQAPTLLTGTDVAVTRIDASSGHIYRARLRGLARPRAMQACRLLEAVDRSCLVIQPGGGVEVAFQANEGG</sequence>
<dbReference type="PRINTS" id="PR00725">
    <property type="entry name" value="DADACBPTASE1"/>
</dbReference>
<evidence type="ECO:0000256" key="7">
    <source>
        <dbReference type="PIRSR" id="PIRSR618044-1"/>
    </source>
</evidence>
<dbReference type="EMBL" id="FNCE01000008">
    <property type="protein sequence ID" value="SDG28315.1"/>
    <property type="molecule type" value="Genomic_DNA"/>
</dbReference>
<dbReference type="InterPro" id="IPR001967">
    <property type="entry name" value="Peptidase_S11_N"/>
</dbReference>
<protein>
    <submittedName>
        <fullName evidence="12">D-alanyl-D-alanine carboxypeptidase</fullName>
    </submittedName>
</protein>
<keyword evidence="5" id="KW-0573">Peptidoglycan synthesis</keyword>
<feature type="region of interest" description="Disordered" evidence="10">
    <location>
        <begin position="283"/>
        <end position="310"/>
    </location>
</feature>
<organism evidence="12 13">
    <name type="scientific">Limimonas halophila</name>
    <dbReference type="NCBI Taxonomy" id="1082479"/>
    <lineage>
        <taxon>Bacteria</taxon>
        <taxon>Pseudomonadati</taxon>
        <taxon>Pseudomonadota</taxon>
        <taxon>Alphaproteobacteria</taxon>
        <taxon>Rhodospirillales</taxon>
        <taxon>Rhodovibrionaceae</taxon>
        <taxon>Limimonas</taxon>
    </lineage>
</organism>
<proteinExistence type="inferred from homology"/>
<keyword evidence="2" id="KW-0732">Signal</keyword>
<evidence type="ECO:0000256" key="1">
    <source>
        <dbReference type="ARBA" id="ARBA00007164"/>
    </source>
</evidence>